<evidence type="ECO:0000259" key="4">
    <source>
        <dbReference type="PROSITE" id="PS50977"/>
    </source>
</evidence>
<gene>
    <name evidence="5" type="ORF">H2509_01335</name>
</gene>
<protein>
    <submittedName>
        <fullName evidence="5">TetR/AcrR family transcriptional regulator</fullName>
    </submittedName>
</protein>
<feature type="domain" description="HTH tetR-type" evidence="4">
    <location>
        <begin position="4"/>
        <end position="64"/>
    </location>
</feature>
<dbReference type="InterPro" id="IPR009057">
    <property type="entry name" value="Homeodomain-like_sf"/>
</dbReference>
<accession>A0A839A8A8</accession>
<reference evidence="5 6" key="1">
    <citation type="submission" date="2020-07" db="EMBL/GenBank/DDBJ databases">
        <title>Stappia sp., F7233, whole genome shotgun sequencing project.</title>
        <authorList>
            <person name="Jiang S."/>
            <person name="Liu Z.W."/>
            <person name="Du Z.J."/>
        </authorList>
    </citation>
    <scope>NUCLEOTIDE SEQUENCE [LARGE SCALE GENOMIC DNA]</scope>
    <source>
        <strain evidence="5 6">F7233</strain>
    </source>
</reference>
<feature type="DNA-binding region" description="H-T-H motif" evidence="2">
    <location>
        <begin position="27"/>
        <end position="46"/>
    </location>
</feature>
<dbReference type="Proteomes" id="UP000541109">
    <property type="component" value="Unassembled WGS sequence"/>
</dbReference>
<keyword evidence="1 2" id="KW-0238">DNA-binding</keyword>
<dbReference type="EMBL" id="JACFXV010000029">
    <property type="protein sequence ID" value="MBA5775763.1"/>
    <property type="molecule type" value="Genomic_DNA"/>
</dbReference>
<dbReference type="AlphaFoldDB" id="A0A839A8A8"/>
<evidence type="ECO:0000256" key="1">
    <source>
        <dbReference type="ARBA" id="ARBA00023125"/>
    </source>
</evidence>
<name>A0A839A8A8_9HYPH</name>
<dbReference type="SUPFAM" id="SSF46689">
    <property type="entry name" value="Homeodomain-like"/>
    <property type="match status" value="1"/>
</dbReference>
<organism evidence="5 6">
    <name type="scientific">Stappia albiluteola</name>
    <dbReference type="NCBI Taxonomy" id="2758565"/>
    <lineage>
        <taxon>Bacteria</taxon>
        <taxon>Pseudomonadati</taxon>
        <taxon>Pseudomonadota</taxon>
        <taxon>Alphaproteobacteria</taxon>
        <taxon>Hyphomicrobiales</taxon>
        <taxon>Stappiaceae</taxon>
        <taxon>Stappia</taxon>
    </lineage>
</organism>
<dbReference type="GO" id="GO:0003677">
    <property type="term" value="F:DNA binding"/>
    <property type="evidence" value="ECO:0007669"/>
    <property type="project" value="UniProtKB-UniRule"/>
</dbReference>
<evidence type="ECO:0000313" key="6">
    <source>
        <dbReference type="Proteomes" id="UP000541109"/>
    </source>
</evidence>
<evidence type="ECO:0000256" key="3">
    <source>
        <dbReference type="SAM" id="MobiDB-lite"/>
    </source>
</evidence>
<feature type="region of interest" description="Disordered" evidence="3">
    <location>
        <begin position="201"/>
        <end position="225"/>
    </location>
</feature>
<dbReference type="PROSITE" id="PS50977">
    <property type="entry name" value="HTH_TETR_2"/>
    <property type="match status" value="1"/>
</dbReference>
<proteinExistence type="predicted"/>
<dbReference type="InterPro" id="IPR001647">
    <property type="entry name" value="HTH_TetR"/>
</dbReference>
<comment type="caution">
    <text evidence="5">The sequence shown here is derived from an EMBL/GenBank/DDBJ whole genome shotgun (WGS) entry which is preliminary data.</text>
</comment>
<dbReference type="Gene3D" id="1.10.357.10">
    <property type="entry name" value="Tetracycline Repressor, domain 2"/>
    <property type="match status" value="1"/>
</dbReference>
<sequence length="225" mass="24445">MVAQKTRQKIVQAFATILGEEGWEAASPARAATDAGVSLSAMRAEFPTRISLLAALLSNVDQQVLDAVDASMAEEPAKDRLFDVILSRLDHMAPYKASVRALKAAVRRDPMLALEINPVAATSMRWMLTAAGIEPRGLRGRMMVQGLVVAFARILDTWLEDDDPGLARTMAAVDRELTRGADWLGRMGRLEKLVRPLAEKFTGRRGRRRAPDAPGDEGEIAGAGI</sequence>
<dbReference type="RefSeq" id="WP_182161526.1">
    <property type="nucleotide sequence ID" value="NZ_JACFXV010000029.1"/>
</dbReference>
<keyword evidence="6" id="KW-1185">Reference proteome</keyword>
<evidence type="ECO:0000256" key="2">
    <source>
        <dbReference type="PROSITE-ProRule" id="PRU00335"/>
    </source>
</evidence>
<evidence type="ECO:0000313" key="5">
    <source>
        <dbReference type="EMBL" id="MBA5775763.1"/>
    </source>
</evidence>